<dbReference type="Proteomes" id="UP000624404">
    <property type="component" value="Unassembled WGS sequence"/>
</dbReference>
<gene>
    <name evidence="1" type="ORF">SCLTRI_LOCUS1139</name>
</gene>
<dbReference type="EMBL" id="CAJHIA010000004">
    <property type="protein sequence ID" value="CAD6441351.1"/>
    <property type="molecule type" value="Genomic_DNA"/>
</dbReference>
<dbReference type="AlphaFoldDB" id="A0A8H2VNB5"/>
<keyword evidence="2" id="KW-1185">Reference proteome</keyword>
<proteinExistence type="predicted"/>
<evidence type="ECO:0000313" key="2">
    <source>
        <dbReference type="Proteomes" id="UP000624404"/>
    </source>
</evidence>
<comment type="caution">
    <text evidence="1">The sequence shown here is derived from an EMBL/GenBank/DDBJ whole genome shotgun (WGS) entry which is preliminary data.</text>
</comment>
<evidence type="ECO:0000313" key="1">
    <source>
        <dbReference type="EMBL" id="CAD6441351.1"/>
    </source>
</evidence>
<protein>
    <submittedName>
        <fullName evidence="1">C7f7f49c-5f18-429c-8852-05b4f799627c</fullName>
    </submittedName>
</protein>
<sequence>MQTISLTTQILHIPSLSITQFMDHHPICQPIFRLQDTDSANVNVPVAPKISEAADSGSYTKTAVHQKYGVTIHSPDLVCLARYER</sequence>
<name>A0A8H2VNB5_9HELO</name>
<reference evidence="1" key="1">
    <citation type="submission" date="2020-10" db="EMBL/GenBank/DDBJ databases">
        <authorList>
            <person name="Kusch S."/>
        </authorList>
    </citation>
    <scope>NUCLEOTIDE SEQUENCE</scope>
    <source>
        <strain evidence="1">SwB9</strain>
    </source>
</reference>
<accession>A0A8H2VNB5</accession>
<organism evidence="1 2">
    <name type="scientific">Sclerotinia trifoliorum</name>
    <dbReference type="NCBI Taxonomy" id="28548"/>
    <lineage>
        <taxon>Eukaryota</taxon>
        <taxon>Fungi</taxon>
        <taxon>Dikarya</taxon>
        <taxon>Ascomycota</taxon>
        <taxon>Pezizomycotina</taxon>
        <taxon>Leotiomycetes</taxon>
        <taxon>Helotiales</taxon>
        <taxon>Sclerotiniaceae</taxon>
        <taxon>Sclerotinia</taxon>
    </lineage>
</organism>